<dbReference type="InterPro" id="IPR003838">
    <property type="entry name" value="ABC3_permease_C"/>
</dbReference>
<dbReference type="Pfam" id="PF12704">
    <property type="entry name" value="MacB_PCD"/>
    <property type="match status" value="1"/>
</dbReference>
<feature type="domain" description="ABC3 transporter permease C-terminal" evidence="7">
    <location>
        <begin position="699"/>
        <end position="809"/>
    </location>
</feature>
<feature type="transmembrane region" description="Helical" evidence="6">
    <location>
        <begin position="781"/>
        <end position="804"/>
    </location>
</feature>
<evidence type="ECO:0000256" key="1">
    <source>
        <dbReference type="ARBA" id="ARBA00004651"/>
    </source>
</evidence>
<feature type="transmembrane region" description="Helical" evidence="6">
    <location>
        <begin position="695"/>
        <end position="719"/>
    </location>
</feature>
<gene>
    <name evidence="9" type="ORF">SAMN05421740_103527</name>
</gene>
<dbReference type="RefSeq" id="WP_090605091.1">
    <property type="nucleotide sequence ID" value="NZ_FNZR01000003.1"/>
</dbReference>
<feature type="domain" description="ABC3 transporter permease C-terminal" evidence="7">
    <location>
        <begin position="301"/>
        <end position="416"/>
    </location>
</feature>
<feature type="transmembrane region" description="Helical" evidence="6">
    <location>
        <begin position="435"/>
        <end position="455"/>
    </location>
</feature>
<reference evidence="10" key="1">
    <citation type="submission" date="2016-10" db="EMBL/GenBank/DDBJ databases">
        <authorList>
            <person name="Varghese N."/>
            <person name="Submissions S."/>
        </authorList>
    </citation>
    <scope>NUCLEOTIDE SEQUENCE [LARGE SCALE GENOMIC DNA]</scope>
    <source>
        <strain evidence="10">Jip14</strain>
    </source>
</reference>
<comment type="subcellular location">
    <subcellularLocation>
        <location evidence="1">Cell membrane</location>
        <topology evidence="1">Multi-pass membrane protein</topology>
    </subcellularLocation>
</comment>
<keyword evidence="10" id="KW-1185">Reference proteome</keyword>
<keyword evidence="4 6" id="KW-1133">Transmembrane helix</keyword>
<organism evidence="9 10">
    <name type="scientific">Parapedobacter koreensis</name>
    <dbReference type="NCBI Taxonomy" id="332977"/>
    <lineage>
        <taxon>Bacteria</taxon>
        <taxon>Pseudomonadati</taxon>
        <taxon>Bacteroidota</taxon>
        <taxon>Sphingobacteriia</taxon>
        <taxon>Sphingobacteriales</taxon>
        <taxon>Sphingobacteriaceae</taxon>
        <taxon>Parapedobacter</taxon>
    </lineage>
</organism>
<keyword evidence="5 6" id="KW-0472">Membrane</keyword>
<feature type="transmembrane region" description="Helical" evidence="6">
    <location>
        <begin position="392"/>
        <end position="414"/>
    </location>
</feature>
<feature type="transmembrane region" description="Helical" evidence="6">
    <location>
        <begin position="747"/>
        <end position="766"/>
    </location>
</feature>
<dbReference type="OrthoDB" id="1451596at2"/>
<evidence type="ECO:0000313" key="10">
    <source>
        <dbReference type="Proteomes" id="UP000198916"/>
    </source>
</evidence>
<dbReference type="AlphaFoldDB" id="A0A1H7MJU5"/>
<evidence type="ECO:0000256" key="5">
    <source>
        <dbReference type="ARBA" id="ARBA00023136"/>
    </source>
</evidence>
<feature type="transmembrane region" description="Helical" evidence="6">
    <location>
        <begin position="297"/>
        <end position="318"/>
    </location>
</feature>
<dbReference type="Pfam" id="PF02687">
    <property type="entry name" value="FtsX"/>
    <property type="match status" value="2"/>
</dbReference>
<dbReference type="PANTHER" id="PTHR30572:SF18">
    <property type="entry name" value="ABC-TYPE MACROLIDE FAMILY EXPORT SYSTEM PERMEASE COMPONENT 2"/>
    <property type="match status" value="1"/>
</dbReference>
<proteinExistence type="predicted"/>
<feature type="transmembrane region" description="Helical" evidence="6">
    <location>
        <begin position="21"/>
        <end position="41"/>
    </location>
</feature>
<dbReference type="GO" id="GO:0022857">
    <property type="term" value="F:transmembrane transporter activity"/>
    <property type="evidence" value="ECO:0007669"/>
    <property type="project" value="TreeGrafter"/>
</dbReference>
<keyword evidence="2" id="KW-1003">Cell membrane</keyword>
<evidence type="ECO:0000256" key="3">
    <source>
        <dbReference type="ARBA" id="ARBA00022692"/>
    </source>
</evidence>
<evidence type="ECO:0000313" key="9">
    <source>
        <dbReference type="EMBL" id="SEL10877.1"/>
    </source>
</evidence>
<evidence type="ECO:0000256" key="2">
    <source>
        <dbReference type="ARBA" id="ARBA00022475"/>
    </source>
</evidence>
<name>A0A1H7MJU5_9SPHI</name>
<keyword evidence="3 6" id="KW-0812">Transmembrane</keyword>
<feature type="transmembrane region" description="Helical" evidence="6">
    <location>
        <begin position="339"/>
        <end position="372"/>
    </location>
</feature>
<dbReference type="EMBL" id="FNZR01000003">
    <property type="protein sequence ID" value="SEL10877.1"/>
    <property type="molecule type" value="Genomic_DNA"/>
</dbReference>
<dbReference type="STRING" id="332977.SAMN05421740_103527"/>
<accession>A0A1H7MJU5</accession>
<evidence type="ECO:0000256" key="6">
    <source>
        <dbReference type="SAM" id="Phobius"/>
    </source>
</evidence>
<evidence type="ECO:0000259" key="8">
    <source>
        <dbReference type="Pfam" id="PF12704"/>
    </source>
</evidence>
<feature type="domain" description="MacB-like periplasmic core" evidence="8">
    <location>
        <begin position="22"/>
        <end position="252"/>
    </location>
</feature>
<dbReference type="InterPro" id="IPR050250">
    <property type="entry name" value="Macrolide_Exporter_MacB"/>
</dbReference>
<evidence type="ECO:0000256" key="4">
    <source>
        <dbReference type="ARBA" id="ARBA00022989"/>
    </source>
</evidence>
<dbReference type="Proteomes" id="UP000198916">
    <property type="component" value="Unassembled WGS sequence"/>
</dbReference>
<protein>
    <submittedName>
        <fullName evidence="9">FtsX-like permease family protein</fullName>
    </submittedName>
</protein>
<sequence>MIRNLFKTIWRQLSQSKPFGIINTVGLALAMTCCLLIFLWIQHERRVDNFFYHGDRLFVAYQTLSDGNRVEGNYRTPLQYISTPEKSERIFLLEDAKDAVPEIQSVVFYATGYELPWGHPETLEANGKKNKLNGARASRDFFKVLDYPLLEGDAENALKEPHHMAISRAVATSYFGSVHQAMGQTLRYENRLDFMVSAVFEDIPSSSSLDFDFLLNWDAHNTILEWASPEFTTYVLLADNAHVPSVETKINQYIKPRLKEEKGVVTQIGLQPLKDRHLYGNFVKGKPETGRITYVRIFSGAALFILIIACINFALIATARSIKRSKEIGIRKVLGTSRLMLIVQFYLEALLLSVFALFITLFLISIILPFFALLSGAEIVQPFGQAQFWGTAAMLMVVTALLAGTYPAVFLSGLQPTKALKQRQLFSMKRGGLRRLLIVFQFSLSVLFLIATIVVSRQTRYTQALQLGYDRENLLYTRIEGELMEQSNYNLFKTLALDVPGVVMVDRASETPHAMRFVVDVADGVSNTSDGADAINWEGKQKSTTVGFKPVSVGYDFVTLMGLDIVEGRDFSRMNATDSASAFLVNEEAVRQMGMEEPLGKWVSAWQKKGYIIGVLKDYHTYSLHEPIKPLVVDVKEYEYFGVILIRIDGGKTQQALEGLGHIYSTINPDFPFDYQFVDAEYQNFYTNEQVMARLVTAFTSLAIVISCLGLLGLVVFSVEQRTKEIGIRKVLGASVASIVGMLSKDFVKLVLIAACIASPIAWWAMDHWLANFAYHIAVEWWMFAVAGLTVVIIALVTLSWQAIRVAVANPVRSLQEE</sequence>
<dbReference type="InterPro" id="IPR025857">
    <property type="entry name" value="MacB_PCD"/>
</dbReference>
<dbReference type="GO" id="GO:0005886">
    <property type="term" value="C:plasma membrane"/>
    <property type="evidence" value="ECO:0007669"/>
    <property type="project" value="UniProtKB-SubCell"/>
</dbReference>
<evidence type="ECO:0000259" key="7">
    <source>
        <dbReference type="Pfam" id="PF02687"/>
    </source>
</evidence>
<dbReference type="PANTHER" id="PTHR30572">
    <property type="entry name" value="MEMBRANE COMPONENT OF TRANSPORTER-RELATED"/>
    <property type="match status" value="1"/>
</dbReference>